<dbReference type="InterPro" id="IPR038404">
    <property type="entry name" value="TRAP_DctP_sf"/>
</dbReference>
<accession>A0ABV7L734</accession>
<organism evidence="2 3">
    <name type="scientific">Marinibaculum pumilum</name>
    <dbReference type="NCBI Taxonomy" id="1766165"/>
    <lineage>
        <taxon>Bacteria</taxon>
        <taxon>Pseudomonadati</taxon>
        <taxon>Pseudomonadota</taxon>
        <taxon>Alphaproteobacteria</taxon>
        <taxon>Rhodospirillales</taxon>
        <taxon>Rhodospirillaceae</taxon>
        <taxon>Marinibaculum</taxon>
    </lineage>
</organism>
<dbReference type="PANTHER" id="PTHR33376:SF15">
    <property type="entry name" value="BLL6794 PROTEIN"/>
    <property type="match status" value="1"/>
</dbReference>
<evidence type="ECO:0000313" key="3">
    <source>
        <dbReference type="Proteomes" id="UP001595528"/>
    </source>
</evidence>
<dbReference type="Proteomes" id="UP001595528">
    <property type="component" value="Unassembled WGS sequence"/>
</dbReference>
<dbReference type="Pfam" id="PF03480">
    <property type="entry name" value="DctP"/>
    <property type="match status" value="1"/>
</dbReference>
<dbReference type="Gene3D" id="3.40.190.170">
    <property type="entry name" value="Bacterial extracellular solute-binding protein, family 7"/>
    <property type="match status" value="1"/>
</dbReference>
<dbReference type="EMBL" id="JBHRTR010000036">
    <property type="protein sequence ID" value="MFC3230188.1"/>
    <property type="molecule type" value="Genomic_DNA"/>
</dbReference>
<dbReference type="SUPFAM" id="SSF53850">
    <property type="entry name" value="Periplasmic binding protein-like II"/>
    <property type="match status" value="1"/>
</dbReference>
<evidence type="ECO:0000313" key="2">
    <source>
        <dbReference type="EMBL" id="MFC3230188.1"/>
    </source>
</evidence>
<dbReference type="PANTHER" id="PTHR33376">
    <property type="match status" value="1"/>
</dbReference>
<dbReference type="NCBIfam" id="NF037995">
    <property type="entry name" value="TRAP_S1"/>
    <property type="match status" value="1"/>
</dbReference>
<protein>
    <submittedName>
        <fullName evidence="2">TRAP transporter substrate-binding protein</fullName>
    </submittedName>
</protein>
<keyword evidence="3" id="KW-1185">Reference proteome</keyword>
<sequence length="372" mass="40722">MRNRIGERGHARGRGIGLKSVGLKNLGLAAIGAGLLLAAAHSPASAEAEYKLKLHHFLGPKAPAHTQMLEPWAQRIEAASNGRVEIEIFPAMSLGGKPPELIRQVRDGVVDMVWTVNGYTSGLFPRAEVFELPFIHTNDPAATNLAMREMYEADLAQDFKGVKPLFLHVHAGQAIHMVDEPVTKPAELEGKKMRIPTRTGAWVIEALGANPVGMPVPELPQALSKKVVDGALIPWEIIPPLKLQDLTDFQIEGKDKTRFGTTTFQVSMNQDRWDSLPPDIQQVFLDASDEAWLREVGEIWRKADDHGIELAQKAGNTYIVLDEGQTAAFKAKLEPVVQRWIAEVAEKGIDGQAMVDKARAAIAKHSGMAKSN</sequence>
<proteinExistence type="predicted"/>
<dbReference type="RefSeq" id="WP_379905119.1">
    <property type="nucleotide sequence ID" value="NZ_JBHRTR010000036.1"/>
</dbReference>
<reference evidence="3" key="1">
    <citation type="journal article" date="2019" name="Int. J. Syst. Evol. Microbiol.">
        <title>The Global Catalogue of Microorganisms (GCM) 10K type strain sequencing project: providing services to taxonomists for standard genome sequencing and annotation.</title>
        <authorList>
            <consortium name="The Broad Institute Genomics Platform"/>
            <consortium name="The Broad Institute Genome Sequencing Center for Infectious Disease"/>
            <person name="Wu L."/>
            <person name="Ma J."/>
        </authorList>
    </citation>
    <scope>NUCLEOTIDE SEQUENCE [LARGE SCALE GENOMIC DNA]</scope>
    <source>
        <strain evidence="3">KCTC 42964</strain>
    </source>
</reference>
<comment type="caution">
    <text evidence="2">The sequence shown here is derived from an EMBL/GenBank/DDBJ whole genome shotgun (WGS) entry which is preliminary data.</text>
</comment>
<gene>
    <name evidence="2" type="ORF">ACFOGJ_23260</name>
</gene>
<dbReference type="CDD" id="cd13665">
    <property type="entry name" value="PBP2_TRAP_Dctp3_4"/>
    <property type="match status" value="1"/>
</dbReference>
<name>A0ABV7L734_9PROT</name>
<evidence type="ECO:0000256" key="1">
    <source>
        <dbReference type="ARBA" id="ARBA00022729"/>
    </source>
</evidence>
<dbReference type="InterPro" id="IPR018389">
    <property type="entry name" value="DctP_fam"/>
</dbReference>
<keyword evidence="1" id="KW-0732">Signal</keyword>